<dbReference type="Gene3D" id="3.40.30.10">
    <property type="entry name" value="Glutaredoxin"/>
    <property type="match status" value="1"/>
</dbReference>
<feature type="region of interest" description="Disordered" evidence="5">
    <location>
        <begin position="209"/>
        <end position="228"/>
    </location>
</feature>
<accession>A0ABY9RA80</accession>
<feature type="transmembrane region" description="Helical" evidence="6">
    <location>
        <begin position="148"/>
        <end position="168"/>
    </location>
</feature>
<feature type="transmembrane region" description="Helical" evidence="6">
    <location>
        <begin position="12"/>
        <end position="34"/>
    </location>
</feature>
<proteinExistence type="predicted"/>
<dbReference type="InterPro" id="IPR036249">
    <property type="entry name" value="Thioredoxin-like_sf"/>
</dbReference>
<comment type="subcellular location">
    <subcellularLocation>
        <location evidence="1">Membrane</location>
        <topology evidence="1">Multi-pass membrane protein</topology>
    </subcellularLocation>
</comment>
<evidence type="ECO:0000256" key="6">
    <source>
        <dbReference type="SAM" id="Phobius"/>
    </source>
</evidence>
<evidence type="ECO:0000256" key="1">
    <source>
        <dbReference type="ARBA" id="ARBA00004141"/>
    </source>
</evidence>
<keyword evidence="2 6" id="KW-0812">Transmembrane</keyword>
<feature type="transmembrane region" description="Helical" evidence="6">
    <location>
        <begin position="122"/>
        <end position="141"/>
    </location>
</feature>
<dbReference type="Pfam" id="PF07291">
    <property type="entry name" value="MauE"/>
    <property type="match status" value="1"/>
</dbReference>
<keyword evidence="4 6" id="KW-0472">Membrane</keyword>
<feature type="transmembrane region" description="Helical" evidence="6">
    <location>
        <begin position="79"/>
        <end position="97"/>
    </location>
</feature>
<sequence length="360" mass="40446">MNTKTISWTLRIVVAALFIVSALAKLYPSPYFAISTFEVKQLYPLGFPENLASYFSRTLIGVEFALGFLLLIPHYLKKITIPATIVLLLVFIIHLSYETFVSGNSGNCGCFGELLPMTPVEAILKNIVAIGLLIWLLKILPNDTKSNIWILSTIKLACILVIFMLAPMKASSSSSSNSNTEIDNSAINFNEDATTLTNKAAEQYADSIEKSAQKKNNSIEDVKKEMGPKPTKSGYAEYFSDIDKGRKIFCFFVPGCEHCRHAAKELYALQKKYKDFPEVRIIFMDEEAEKIPDFFAFAGTKFPYKVIDVIPFWTKLGTGKDTPGVVYLWNGNVIKFYDGIAEKAFNKKEFEKITTKAYKK</sequence>
<protein>
    <submittedName>
        <fullName evidence="8">MauE/DoxX family redox-associated membrane protein</fullName>
    </submittedName>
</protein>
<reference evidence="8" key="1">
    <citation type="submission" date="2023-09" db="EMBL/GenBank/DDBJ databases">
        <title>Flavobacterium sp. 20NA77.7 isolated from freshwater.</title>
        <authorList>
            <person name="Le V."/>
            <person name="Ko S.-R."/>
            <person name="Ahn C.-Y."/>
            <person name="Oh H.-M."/>
        </authorList>
    </citation>
    <scope>NUCLEOTIDE SEQUENCE</scope>
    <source>
        <strain evidence="8">20NA77.7</strain>
    </source>
</reference>
<feature type="domain" description="Methylamine utilisation protein MauE" evidence="7">
    <location>
        <begin position="4"/>
        <end position="137"/>
    </location>
</feature>
<evidence type="ECO:0000256" key="3">
    <source>
        <dbReference type="ARBA" id="ARBA00022989"/>
    </source>
</evidence>
<name>A0ABY9RA80_9FLAO</name>
<evidence type="ECO:0000259" key="7">
    <source>
        <dbReference type="Pfam" id="PF07291"/>
    </source>
</evidence>
<keyword evidence="3 6" id="KW-1133">Transmembrane helix</keyword>
<feature type="transmembrane region" description="Helical" evidence="6">
    <location>
        <begin position="54"/>
        <end position="72"/>
    </location>
</feature>
<keyword evidence="9" id="KW-1185">Reference proteome</keyword>
<evidence type="ECO:0000256" key="4">
    <source>
        <dbReference type="ARBA" id="ARBA00023136"/>
    </source>
</evidence>
<feature type="compositionally biased region" description="Basic and acidic residues" evidence="5">
    <location>
        <begin position="209"/>
        <end position="227"/>
    </location>
</feature>
<dbReference type="SUPFAM" id="SSF52833">
    <property type="entry name" value="Thioredoxin-like"/>
    <property type="match status" value="1"/>
</dbReference>
<gene>
    <name evidence="8" type="ORF">RF683_07020</name>
</gene>
<evidence type="ECO:0000256" key="5">
    <source>
        <dbReference type="SAM" id="MobiDB-lite"/>
    </source>
</evidence>
<evidence type="ECO:0000313" key="8">
    <source>
        <dbReference type="EMBL" id="WMW77245.1"/>
    </source>
</evidence>
<dbReference type="Proteomes" id="UP001180481">
    <property type="component" value="Chromosome"/>
</dbReference>
<dbReference type="InterPro" id="IPR009908">
    <property type="entry name" value="Methylamine_util_MauE"/>
</dbReference>
<organism evidence="8 9">
    <name type="scientific">Flavobacterium nakdongensis</name>
    <dbReference type="NCBI Taxonomy" id="3073563"/>
    <lineage>
        <taxon>Bacteria</taxon>
        <taxon>Pseudomonadati</taxon>
        <taxon>Bacteroidota</taxon>
        <taxon>Flavobacteriia</taxon>
        <taxon>Flavobacteriales</taxon>
        <taxon>Flavobacteriaceae</taxon>
        <taxon>Flavobacterium</taxon>
    </lineage>
</organism>
<evidence type="ECO:0000313" key="9">
    <source>
        <dbReference type="Proteomes" id="UP001180481"/>
    </source>
</evidence>
<dbReference type="RefSeq" id="WP_309531623.1">
    <property type="nucleotide sequence ID" value="NZ_CP133721.1"/>
</dbReference>
<dbReference type="EMBL" id="CP133721">
    <property type="protein sequence ID" value="WMW77245.1"/>
    <property type="molecule type" value="Genomic_DNA"/>
</dbReference>
<evidence type="ECO:0000256" key="2">
    <source>
        <dbReference type="ARBA" id="ARBA00022692"/>
    </source>
</evidence>